<evidence type="ECO:0000313" key="3">
    <source>
        <dbReference type="Proteomes" id="UP001521785"/>
    </source>
</evidence>
<reference evidence="2 3" key="1">
    <citation type="submission" date="2024-02" db="EMBL/GenBank/DDBJ databases">
        <title>De novo assembly and annotation of 12 fungi associated with fruit tree decline syndrome in Ontario, Canada.</title>
        <authorList>
            <person name="Sulman M."/>
            <person name="Ellouze W."/>
            <person name="Ilyukhin E."/>
        </authorList>
    </citation>
    <scope>NUCLEOTIDE SEQUENCE [LARGE SCALE GENOMIC DNA]</scope>
    <source>
        <strain evidence="2 3">M42-189</strain>
    </source>
</reference>
<dbReference type="InterPro" id="IPR011051">
    <property type="entry name" value="RmlC_Cupin_sf"/>
</dbReference>
<accession>A0ABR3QIB7</accession>
<proteinExistence type="predicted"/>
<dbReference type="Gene3D" id="2.60.120.10">
    <property type="entry name" value="Jelly Rolls"/>
    <property type="match status" value="1"/>
</dbReference>
<keyword evidence="3" id="KW-1185">Reference proteome</keyword>
<organism evidence="2 3">
    <name type="scientific">Paraconiothyrium brasiliense</name>
    <dbReference type="NCBI Taxonomy" id="300254"/>
    <lineage>
        <taxon>Eukaryota</taxon>
        <taxon>Fungi</taxon>
        <taxon>Dikarya</taxon>
        <taxon>Ascomycota</taxon>
        <taxon>Pezizomycotina</taxon>
        <taxon>Dothideomycetes</taxon>
        <taxon>Pleosporomycetidae</taxon>
        <taxon>Pleosporales</taxon>
        <taxon>Massarineae</taxon>
        <taxon>Didymosphaeriaceae</taxon>
        <taxon>Paraconiothyrium</taxon>
    </lineage>
</organism>
<dbReference type="Proteomes" id="UP001521785">
    <property type="component" value="Unassembled WGS sequence"/>
</dbReference>
<comment type="caution">
    <text evidence="2">The sequence shown here is derived from an EMBL/GenBank/DDBJ whole genome shotgun (WGS) entry which is preliminary data.</text>
</comment>
<dbReference type="CDD" id="cd02231">
    <property type="entry name" value="cupin_BLL6423-like"/>
    <property type="match status" value="1"/>
</dbReference>
<dbReference type="Pfam" id="PF07883">
    <property type="entry name" value="Cupin_2"/>
    <property type="match status" value="1"/>
</dbReference>
<protein>
    <recommendedName>
        <fullName evidence="1">Cupin type-2 domain-containing protein</fullName>
    </recommendedName>
</protein>
<dbReference type="InterPro" id="IPR014710">
    <property type="entry name" value="RmlC-like_jellyroll"/>
</dbReference>
<name>A0ABR3QIB7_9PLEO</name>
<dbReference type="InterPro" id="IPR047142">
    <property type="entry name" value="OryJ/VirC-like"/>
</dbReference>
<evidence type="ECO:0000259" key="1">
    <source>
        <dbReference type="Pfam" id="PF07883"/>
    </source>
</evidence>
<dbReference type="PANTHER" id="PTHR36156:SF3">
    <property type="entry name" value="CUPIN 2 CONSERVED BARREL DOMAIN-CONTAINING PROTEIN"/>
    <property type="match status" value="1"/>
</dbReference>
<dbReference type="InterPro" id="IPR013096">
    <property type="entry name" value="Cupin_2"/>
</dbReference>
<dbReference type="EMBL" id="JAKJXO020000023">
    <property type="protein sequence ID" value="KAL1591693.1"/>
    <property type="molecule type" value="Genomic_DNA"/>
</dbReference>
<feature type="domain" description="Cupin type-2" evidence="1">
    <location>
        <begin position="88"/>
        <end position="156"/>
    </location>
</feature>
<dbReference type="PANTHER" id="PTHR36156">
    <property type="entry name" value="SLR2101 PROTEIN"/>
    <property type="match status" value="1"/>
</dbReference>
<dbReference type="SUPFAM" id="SSF51182">
    <property type="entry name" value="RmlC-like cupins"/>
    <property type="match status" value="1"/>
</dbReference>
<sequence length="184" mass="20641">MSAQQFEKLTPPKRFITTHRDDGKAVFEERFGEETEMLTMPDGIAFGLDYTTKGIPISMEEDEDLEVYSGYLKNPPGLTISGGNVLRHVDIPPSMECTMHRTVSLDYGIVLEGQVDLLLDSGEQRTMKVGDVAIQRGTMHQWINRDKTKYCRMLFVLVDSKPLVIAGKKLGEELDEMPGVKASE</sequence>
<gene>
    <name evidence="2" type="ORF">SLS60_011692</name>
</gene>
<evidence type="ECO:0000313" key="2">
    <source>
        <dbReference type="EMBL" id="KAL1591693.1"/>
    </source>
</evidence>